<dbReference type="AlphaFoldDB" id="A0A059CCE1"/>
<organism evidence="1">
    <name type="scientific">Eucalyptus grandis</name>
    <name type="common">Flooded gum</name>
    <dbReference type="NCBI Taxonomy" id="71139"/>
    <lineage>
        <taxon>Eukaryota</taxon>
        <taxon>Viridiplantae</taxon>
        <taxon>Streptophyta</taxon>
        <taxon>Embryophyta</taxon>
        <taxon>Tracheophyta</taxon>
        <taxon>Spermatophyta</taxon>
        <taxon>Magnoliopsida</taxon>
        <taxon>eudicotyledons</taxon>
        <taxon>Gunneridae</taxon>
        <taxon>Pentapetalae</taxon>
        <taxon>rosids</taxon>
        <taxon>malvids</taxon>
        <taxon>Myrtales</taxon>
        <taxon>Myrtaceae</taxon>
        <taxon>Myrtoideae</taxon>
        <taxon>Eucalypteae</taxon>
        <taxon>Eucalyptus</taxon>
    </lineage>
</organism>
<dbReference type="EMBL" id="KK198756">
    <property type="protein sequence ID" value="KCW75846.1"/>
    <property type="molecule type" value="Genomic_DNA"/>
</dbReference>
<protein>
    <recommendedName>
        <fullName evidence="2">Serine-threonine/tyrosine-protein kinase catalytic domain-containing protein</fullName>
    </recommendedName>
</protein>
<accession>A0A059CCE1</accession>
<dbReference type="Gramene" id="KCW75846">
    <property type="protein sequence ID" value="KCW75846"/>
    <property type="gene ID" value="EUGRSUZ_D00235"/>
</dbReference>
<name>A0A059CCE1_EUCGR</name>
<dbReference type="PANTHER" id="PTHR48055">
    <property type="entry name" value="LEUCINE-RICH REPEAT RECEPTOR PROTEIN KINASE EMS1"/>
    <property type="match status" value="1"/>
</dbReference>
<proteinExistence type="predicted"/>
<reference evidence="1" key="1">
    <citation type="submission" date="2013-07" db="EMBL/GenBank/DDBJ databases">
        <title>The genome of Eucalyptus grandis.</title>
        <authorList>
            <person name="Schmutz J."/>
            <person name="Hayes R."/>
            <person name="Myburg A."/>
            <person name="Tuskan G."/>
            <person name="Grattapaglia D."/>
            <person name="Rokhsar D.S."/>
        </authorList>
    </citation>
    <scope>NUCLEOTIDE SEQUENCE</scope>
    <source>
        <tissue evidence="1">Leaf extractions</tissue>
    </source>
</reference>
<dbReference type="Gene3D" id="1.10.510.10">
    <property type="entry name" value="Transferase(Phosphotransferase) domain 1"/>
    <property type="match status" value="1"/>
</dbReference>
<dbReference type="InParanoid" id="A0A059CCE1"/>
<dbReference type="InterPro" id="IPR051564">
    <property type="entry name" value="LRR_receptor-like_kinase"/>
</dbReference>
<gene>
    <name evidence="1" type="ORF">EUGRSUZ_D00235</name>
</gene>
<evidence type="ECO:0008006" key="2">
    <source>
        <dbReference type="Google" id="ProtNLM"/>
    </source>
</evidence>
<dbReference type="KEGG" id="egr:104440742"/>
<dbReference type="STRING" id="71139.A0A059CCE1"/>
<dbReference type="SUPFAM" id="SSF56112">
    <property type="entry name" value="Protein kinase-like (PK-like)"/>
    <property type="match status" value="1"/>
</dbReference>
<dbReference type="PANTHER" id="PTHR48055:SF55">
    <property type="entry name" value="PROTEIN KINASE DOMAIN-CONTAINING PROTEIN"/>
    <property type="match status" value="1"/>
</dbReference>
<dbReference type="InterPro" id="IPR011009">
    <property type="entry name" value="Kinase-like_dom_sf"/>
</dbReference>
<evidence type="ECO:0000313" key="1">
    <source>
        <dbReference type="EMBL" id="KCW75846.1"/>
    </source>
</evidence>
<sequence>MVMTACSGIDNEGNESSQVTGHGDIYSYGIVSLEIFAGKRPANGEGFNLHDFVEKALSGEAEEIADPVLFQGMEETEEVRHKNQI</sequence>